<gene>
    <name evidence="2" type="ORF">GGR32_000648</name>
</gene>
<keyword evidence="1" id="KW-1133">Transmembrane helix</keyword>
<feature type="transmembrane region" description="Helical" evidence="1">
    <location>
        <begin position="74"/>
        <end position="92"/>
    </location>
</feature>
<evidence type="ECO:0000256" key="1">
    <source>
        <dbReference type="SAM" id="Phobius"/>
    </source>
</evidence>
<organism evidence="2 3">
    <name type="scientific">Mesonia hippocampi</name>
    <dbReference type="NCBI Taxonomy" id="1628250"/>
    <lineage>
        <taxon>Bacteria</taxon>
        <taxon>Pseudomonadati</taxon>
        <taxon>Bacteroidota</taxon>
        <taxon>Flavobacteriia</taxon>
        <taxon>Flavobacteriales</taxon>
        <taxon>Flavobacteriaceae</taxon>
        <taxon>Mesonia</taxon>
    </lineage>
</organism>
<comment type="caution">
    <text evidence="2">The sequence shown here is derived from an EMBL/GenBank/DDBJ whole genome shotgun (WGS) entry which is preliminary data.</text>
</comment>
<dbReference type="EMBL" id="JACIFO010000002">
    <property type="protein sequence ID" value="MBB4118374.1"/>
    <property type="molecule type" value="Genomic_DNA"/>
</dbReference>
<dbReference type="SUPFAM" id="SSF48452">
    <property type="entry name" value="TPR-like"/>
    <property type="match status" value="1"/>
</dbReference>
<protein>
    <recommendedName>
        <fullName evidence="4">Tetratricopeptide repeat protein</fullName>
    </recommendedName>
</protein>
<reference evidence="2 3" key="1">
    <citation type="submission" date="2020-08" db="EMBL/GenBank/DDBJ databases">
        <title>Genomic Encyclopedia of Type Strains, Phase IV (KMG-IV): sequencing the most valuable type-strain genomes for metagenomic binning, comparative biology and taxonomic classification.</title>
        <authorList>
            <person name="Goeker M."/>
        </authorList>
    </citation>
    <scope>NUCLEOTIDE SEQUENCE [LARGE SCALE GENOMIC DNA]</scope>
    <source>
        <strain evidence="2 3">DSM 29568</strain>
    </source>
</reference>
<accession>A0A840EWC8</accession>
<evidence type="ECO:0000313" key="3">
    <source>
        <dbReference type="Proteomes" id="UP000553034"/>
    </source>
</evidence>
<keyword evidence="3" id="KW-1185">Reference proteome</keyword>
<proteinExistence type="predicted"/>
<dbReference type="Proteomes" id="UP000553034">
    <property type="component" value="Unassembled WGS sequence"/>
</dbReference>
<name>A0A840EWC8_9FLAO</name>
<dbReference type="InterPro" id="IPR011990">
    <property type="entry name" value="TPR-like_helical_dom_sf"/>
</dbReference>
<evidence type="ECO:0008006" key="4">
    <source>
        <dbReference type="Google" id="ProtNLM"/>
    </source>
</evidence>
<sequence>MKHSNLIAKYIQHKLTPEEQEEVKRLLEEDEDFKKEVSFQLTLQAAIKQEEGAEIKEYLKQVDKNEKSTNIFSVVWKVAAVLVLGVGLFWFFNQPLDYDKIYAENFKPYPNVVVPTVRGDNTADKSDVKKAFNAYDNRDYANAAEALKKLYIQDKEVYFNFYYGISLMADNQTTEAIKVLENQNWEASKILQEQVDWYIALGYLKLQDKTNAITYLEKVKAGKASRAAQAQKILKAIK</sequence>
<keyword evidence="1" id="KW-0472">Membrane</keyword>
<dbReference type="AlphaFoldDB" id="A0A840EWC8"/>
<evidence type="ECO:0000313" key="2">
    <source>
        <dbReference type="EMBL" id="MBB4118374.1"/>
    </source>
</evidence>
<keyword evidence="1" id="KW-0812">Transmembrane</keyword>
<dbReference type="RefSeq" id="WP_183476358.1">
    <property type="nucleotide sequence ID" value="NZ_JACIFO010000002.1"/>
</dbReference>